<evidence type="ECO:0000313" key="2">
    <source>
        <dbReference type="Proteomes" id="UP001334084"/>
    </source>
</evidence>
<evidence type="ECO:0000313" key="1">
    <source>
        <dbReference type="EMBL" id="WUR02641.1"/>
    </source>
</evidence>
<dbReference type="KEGG" id="vnx:VNE69_02163"/>
<proteinExistence type="predicted"/>
<dbReference type="Proteomes" id="UP001334084">
    <property type="component" value="Chromosome 2"/>
</dbReference>
<sequence>MNIKLYMILELEKIQLNHIEGIWVRPFRPLVFQVYVIKNMNVYELYISKNTIRDKWSLKSSSFLFSHYEVLDMLREINLIFLDLLEMFKINFRPGNIEISIKSEYNNKMKINNSIKLQEDYKKISSNLLDNITK</sequence>
<protein>
    <submittedName>
        <fullName evidence="1">Uncharacterized protein</fullName>
    </submittedName>
</protein>
<reference evidence="1" key="1">
    <citation type="journal article" date="2024" name="BMC Genomics">
        <title>Functional annotation of a divergent genome using sequence and structure-based similarity.</title>
        <authorList>
            <person name="Svedberg D."/>
            <person name="Winiger R.R."/>
            <person name="Berg A."/>
            <person name="Sharma H."/>
            <person name="Tellgren-Roth C."/>
            <person name="Debrunner-Vossbrinck B.A."/>
            <person name="Vossbrinck C.R."/>
            <person name="Barandun J."/>
        </authorList>
    </citation>
    <scope>NUCLEOTIDE SEQUENCE</scope>
    <source>
        <strain evidence="1">Illinois isolate</strain>
    </source>
</reference>
<organism evidence="1 2">
    <name type="scientific">Vairimorpha necatrix</name>
    <dbReference type="NCBI Taxonomy" id="6039"/>
    <lineage>
        <taxon>Eukaryota</taxon>
        <taxon>Fungi</taxon>
        <taxon>Fungi incertae sedis</taxon>
        <taxon>Microsporidia</taxon>
        <taxon>Nosematidae</taxon>
        <taxon>Vairimorpha</taxon>
    </lineage>
</organism>
<dbReference type="RefSeq" id="XP_065328786.1">
    <property type="nucleotide sequence ID" value="XM_065472714.1"/>
</dbReference>
<accession>A0AAX4J9M1</accession>
<dbReference type="AlphaFoldDB" id="A0AAX4J9M1"/>
<gene>
    <name evidence="1" type="ORF">VNE69_02163</name>
</gene>
<dbReference type="EMBL" id="CP142727">
    <property type="protein sequence ID" value="WUR02641.1"/>
    <property type="molecule type" value="Genomic_DNA"/>
</dbReference>
<dbReference type="GeneID" id="90540453"/>
<name>A0AAX4J9M1_9MICR</name>
<keyword evidence="2" id="KW-1185">Reference proteome</keyword>